<evidence type="ECO:0000313" key="1">
    <source>
        <dbReference type="EMBL" id="KAI0038308.1"/>
    </source>
</evidence>
<proteinExistence type="predicted"/>
<dbReference type="Proteomes" id="UP000814033">
    <property type="component" value="Unassembled WGS sequence"/>
</dbReference>
<reference evidence="1" key="2">
    <citation type="journal article" date="2022" name="New Phytol.">
        <title>Evolutionary transition to the ectomycorrhizal habit in the genomes of a hyperdiverse lineage of mushroom-forming fungi.</title>
        <authorList>
            <person name="Looney B."/>
            <person name="Miyauchi S."/>
            <person name="Morin E."/>
            <person name="Drula E."/>
            <person name="Courty P.E."/>
            <person name="Kohler A."/>
            <person name="Kuo A."/>
            <person name="LaButti K."/>
            <person name="Pangilinan J."/>
            <person name="Lipzen A."/>
            <person name="Riley R."/>
            <person name="Andreopoulos W."/>
            <person name="He G."/>
            <person name="Johnson J."/>
            <person name="Nolan M."/>
            <person name="Tritt A."/>
            <person name="Barry K.W."/>
            <person name="Grigoriev I.V."/>
            <person name="Nagy L.G."/>
            <person name="Hibbett D."/>
            <person name="Henrissat B."/>
            <person name="Matheny P.B."/>
            <person name="Labbe J."/>
            <person name="Martin F.M."/>
        </authorList>
    </citation>
    <scope>NUCLEOTIDE SEQUENCE</scope>
    <source>
        <strain evidence="1">FP105234-sp</strain>
    </source>
</reference>
<comment type="caution">
    <text evidence="1">The sequence shown here is derived from an EMBL/GenBank/DDBJ whole genome shotgun (WGS) entry which is preliminary data.</text>
</comment>
<evidence type="ECO:0000313" key="2">
    <source>
        <dbReference type="Proteomes" id="UP000814033"/>
    </source>
</evidence>
<keyword evidence="2" id="KW-1185">Reference proteome</keyword>
<name>A0ACB8R2Q7_9AGAM</name>
<protein>
    <submittedName>
        <fullName evidence="1">Uncharacterized protein</fullName>
    </submittedName>
</protein>
<reference evidence="1" key="1">
    <citation type="submission" date="2021-02" db="EMBL/GenBank/DDBJ databases">
        <authorList>
            <consortium name="DOE Joint Genome Institute"/>
            <person name="Ahrendt S."/>
            <person name="Looney B.P."/>
            <person name="Miyauchi S."/>
            <person name="Morin E."/>
            <person name="Drula E."/>
            <person name="Courty P.E."/>
            <person name="Chicoki N."/>
            <person name="Fauchery L."/>
            <person name="Kohler A."/>
            <person name="Kuo A."/>
            <person name="Labutti K."/>
            <person name="Pangilinan J."/>
            <person name="Lipzen A."/>
            <person name="Riley R."/>
            <person name="Andreopoulos W."/>
            <person name="He G."/>
            <person name="Johnson J."/>
            <person name="Barry K.W."/>
            <person name="Grigoriev I.V."/>
            <person name="Nagy L."/>
            <person name="Hibbett D."/>
            <person name="Henrissat B."/>
            <person name="Matheny P.B."/>
            <person name="Labbe J."/>
            <person name="Martin F."/>
        </authorList>
    </citation>
    <scope>NUCLEOTIDE SEQUENCE</scope>
    <source>
        <strain evidence="1">FP105234-sp</strain>
    </source>
</reference>
<organism evidence="1 2">
    <name type="scientific">Auriscalpium vulgare</name>
    <dbReference type="NCBI Taxonomy" id="40419"/>
    <lineage>
        <taxon>Eukaryota</taxon>
        <taxon>Fungi</taxon>
        <taxon>Dikarya</taxon>
        <taxon>Basidiomycota</taxon>
        <taxon>Agaricomycotina</taxon>
        <taxon>Agaricomycetes</taxon>
        <taxon>Russulales</taxon>
        <taxon>Auriscalpiaceae</taxon>
        <taxon>Auriscalpium</taxon>
    </lineage>
</organism>
<accession>A0ACB8R2Q7</accession>
<sequence length="67" mass="7410">MLERPPPAMNQYHPYARRPGHSARVPGVAQRRTVHRFRCPALKAGLSNPCSLRIAGQARGTSSCSRK</sequence>
<dbReference type="EMBL" id="MU276534">
    <property type="protein sequence ID" value="KAI0038308.1"/>
    <property type="molecule type" value="Genomic_DNA"/>
</dbReference>
<gene>
    <name evidence="1" type="ORF">FA95DRAFT_1567810</name>
</gene>